<dbReference type="GO" id="GO:0030246">
    <property type="term" value="F:carbohydrate binding"/>
    <property type="evidence" value="ECO:0007669"/>
    <property type="project" value="UniProtKB-KW"/>
</dbReference>
<dbReference type="Gene3D" id="2.60.120.200">
    <property type="match status" value="1"/>
</dbReference>
<organism evidence="1">
    <name type="scientific">uncultured Caudovirales phage</name>
    <dbReference type="NCBI Taxonomy" id="2100421"/>
    <lineage>
        <taxon>Viruses</taxon>
        <taxon>Duplodnaviria</taxon>
        <taxon>Heunggongvirae</taxon>
        <taxon>Uroviricota</taxon>
        <taxon>Caudoviricetes</taxon>
        <taxon>Peduoviridae</taxon>
        <taxon>Maltschvirus</taxon>
        <taxon>Maltschvirus maltsch</taxon>
    </lineage>
</organism>
<dbReference type="EMBL" id="LR797198">
    <property type="protein sequence ID" value="CAB4193417.1"/>
    <property type="molecule type" value="Genomic_DNA"/>
</dbReference>
<dbReference type="InterPro" id="IPR013320">
    <property type="entry name" value="ConA-like_dom_sf"/>
</dbReference>
<accession>A0A6J5QPF9</accession>
<sequence length="649" mass="72438">MSYQYRVLADAPVGYWKLNKYVVSTYDDAELTYDEPGYLYNQVLSNRLYDETVTMNQGFVSHGSSAIFLDVLPLTATSSNQDFAGCKVTDATALKIRNRPNKYKMFYNGTENLSFSMEFWLCFDDAPDTKNSIITVKTLSEISAEVYAKGDKLYFTVWDGVDSYTAYKQVLRWDSQMHVAVSFDGRKIQVTVNAISGETVNLPNSFNFSLANTDSMDVDYQIGPAPAGKEYVINDLAFYDYTLSENLIRNHMIWASNDSRPIDYVKETSGYFFDIEDSELMFEFKKDFFKESDYQEGLSNNLVANETGLTIQKASPGVSSTGTWTYQVSASTYSKVYGAKISWNSGSSEDSINSPDQYVKVELSYDNGETWKQVKNDFPAIHFDDDSTIIYPNIIVKVTIKSADTSVRYQPRLDNLSIGIYKDLSIFSDLGAFLLSPKQGSYIGDTYSIKSNQLNIMSRSKNFGIKLDEVDGKNSIAVITPQQQSPGYQTLEFWFRKDGGSTSDIQYILDTLGEDAIVYLDSVDGEVNQFGLQAVYVNGLNIDLNSKNLVEGEIYHIVCVFESVLNSPLYLGGSKDLEGYCKATYGFIALYPNGFTETDAQDRYLSYLTSKTALVGAGVNSVGSIAEYSGGSTAFNDGEPIFAYITPNV</sequence>
<gene>
    <name evidence="1" type="ORF">UFOVP1119_95</name>
    <name evidence="2" type="ORF">UFOVP1238_69</name>
</gene>
<evidence type="ECO:0000313" key="2">
    <source>
        <dbReference type="EMBL" id="CAB4193417.1"/>
    </source>
</evidence>
<name>A0A6J5QPF9_9CAUD</name>
<dbReference type="EMBL" id="LR797076">
    <property type="protein sequence ID" value="CAB4185662.1"/>
    <property type="molecule type" value="Genomic_DNA"/>
</dbReference>
<evidence type="ECO:0000313" key="1">
    <source>
        <dbReference type="EMBL" id="CAB4185662.1"/>
    </source>
</evidence>
<dbReference type="SUPFAM" id="SSF49899">
    <property type="entry name" value="Concanavalin A-like lectins/glucanases"/>
    <property type="match status" value="1"/>
</dbReference>
<proteinExistence type="predicted"/>
<reference evidence="1" key="1">
    <citation type="submission" date="2020-05" db="EMBL/GenBank/DDBJ databases">
        <authorList>
            <person name="Chiriac C."/>
            <person name="Salcher M."/>
            <person name="Ghai R."/>
            <person name="Kavagutti S V."/>
        </authorList>
    </citation>
    <scope>NUCLEOTIDE SEQUENCE</scope>
</reference>
<keyword evidence="1" id="KW-0430">Lectin</keyword>
<protein>
    <submittedName>
        <fullName evidence="1">Concanavalin A-like lectin/glucanases superfamily</fullName>
    </submittedName>
</protein>